<dbReference type="SUPFAM" id="SSF52540">
    <property type="entry name" value="P-loop containing nucleoside triphosphate hydrolases"/>
    <property type="match status" value="2"/>
</dbReference>
<name>A0ABP7W4Y4_9ACTN</name>
<keyword evidence="6" id="KW-0378">Hydrolase</keyword>
<sequence length="1636" mass="180629">MTDTLDPLRTSELIGDTYRRYLRSLLPIRDRKIASALDAQITNSDLLAKGPFLEATPPYETGATLEELIAEGVLDPGFRAFGSTALPLDRPLYLHQEQAIRKAASERNVVVATGTGSGKTESFLLPVLNRLAAEHRAGTLGPGVRALLLYPMNALANDQMKRLRRILAQAPHITFGRYVGDTKEHTERAEQSFEVLNPGEQLLPNELLSREQMRATPPHLLLTNYAMLEYLLLRPADLDLFEGEHGGHWRFIVVDEAHVYDGAKAAEVAMLLRRLRDRVAPDRPLQCLATSATVGDDRHAVTRFAERLFDARFEWVAGDPSRQDLVGPTRRREPPGPYWGPLGAPDYRKLAELPDPEAEIVRLAAEHGAGRGTAADLLAREQRMVDLRALLSARPQLFGSVAAALFAPDELPQESLAALVAVGSRVTDESGTPVLSARYHLFTRATEGAYTCLSDSGPHVSLGRRERCADCSAAAFEFGACQRCGAVYLTGHVRDDQGRLFFVPRTRPDETPAWLLLGDHPVVVDEDDQTFEDNPTTLNSDEALLCSGCGGLHVGRLATCCSGARLWEVRKLTRSGSPRGCLACGAGAKSRTIRKFESGQDAAAAVVSTALYQALPPAPDESVADHPGEGRKLLLFSDSRQKAAFFAPYLQRTYGDLQRRRLIWQGLLAAVRDGDVARVDDLAAEVAKAATREGIFERRASRQAKQRETTLWVMRELIPLDDRQSLEGRGLLRVTMERDPRWRLPGAFTQLGLDEEESWALLAELVRTLRQQGALTMPEDVDPADEAFDPRRGPIFVRSKGAEAARKVLSWSPTRGVNRRLDYVRRVLAALGSDADPAQVLDGCFTALSRQREGWLVGRQPPQLGVVYQVDHTWLSLEVGSSLFRCTLCRRVAPVSVRGVCPTLGCTGTLEPYEVPEIEQDDDHYRTLYRTMKPVPLTASEHTAQWTSQTAAEIQQRFVRGEVNALSCSTTFELGVDVGELQSVMMRNMPPTTANYVQRAGRAGRRTASAALVVTYAQRTSHDLSRYQNPVDMIAGRVRAPHVPLGNERIDRRHAHSVALAAFFRHAKRMLGREWKTAGEFFLPGPDGGDAPVTLVRGFLDPVPEQVRRSLERVLPKQVREDLGVAEDRWATEMVRLLDEVRRQLQHEVSLFEEKRDKAAAERRFKLADQCERTINTLRKRSLLGFLANHNILPKYGFPVDTVELRTSHTGSLVGESLELARDLSSAIYEYAPGAQIVAGGKLWTSAGVYRLPDRELDGQNFMICRACGFFHESRDELERSCPACDALYEGAPRHYVVPEFGFIASKRVQNPGMQPPERSWNGATYVLRLADEVEELTWELANGGRVVTRAGAPGRLIAVSEGVGRSGYWICDSCGWGQAMTGRMPRTHNHPFRDTECRGTLRVHALAHPYETDILELSFDMAALPHQDSVTLNSLVTAILEGAADQLQISRDDIDGTLYPHRGGRRALVIYDTVPGGAGNAVRIARALDEVLPSALERVQLCDCGEETSCYGCLRNFRNQWIHDQLRRGRALDVLRRMVPAVRVGDDTPEAQANTGTNREAPRSGLGDRVAAGTMLFDTRTGLTGALVLEGGQVLLHGVTYPGPEEAAAAVEHDADAATFWAADLPEGRIPLGEL</sequence>
<evidence type="ECO:0000313" key="6">
    <source>
        <dbReference type="EMBL" id="GAA4081196.1"/>
    </source>
</evidence>
<dbReference type="Pfam" id="PF00271">
    <property type="entry name" value="Helicase_C"/>
    <property type="match status" value="1"/>
</dbReference>
<evidence type="ECO:0000256" key="1">
    <source>
        <dbReference type="ARBA" id="ARBA00022741"/>
    </source>
</evidence>
<dbReference type="SMART" id="SM00490">
    <property type="entry name" value="HELICc"/>
    <property type="match status" value="1"/>
</dbReference>
<dbReference type="PROSITE" id="PS51194">
    <property type="entry name" value="HELICASE_CTER"/>
    <property type="match status" value="1"/>
</dbReference>
<organism evidence="6 7">
    <name type="scientific">Actinomadura miaoliensis</name>
    <dbReference type="NCBI Taxonomy" id="430685"/>
    <lineage>
        <taxon>Bacteria</taxon>
        <taxon>Bacillati</taxon>
        <taxon>Actinomycetota</taxon>
        <taxon>Actinomycetes</taxon>
        <taxon>Streptosporangiales</taxon>
        <taxon>Thermomonosporaceae</taxon>
        <taxon>Actinomadura</taxon>
    </lineage>
</organism>
<comment type="caution">
    <text evidence="6">The sequence shown here is derived from an EMBL/GenBank/DDBJ whole genome shotgun (WGS) entry which is preliminary data.</text>
</comment>
<dbReference type="Pfam" id="PF09369">
    <property type="entry name" value="MZB"/>
    <property type="match status" value="1"/>
</dbReference>
<dbReference type="Pfam" id="PF00270">
    <property type="entry name" value="DEAD"/>
    <property type="match status" value="1"/>
</dbReference>
<dbReference type="SMART" id="SM00487">
    <property type="entry name" value="DEXDc"/>
    <property type="match status" value="1"/>
</dbReference>
<dbReference type="EMBL" id="BAAAZG010000029">
    <property type="protein sequence ID" value="GAA4081196.1"/>
    <property type="molecule type" value="Genomic_DNA"/>
</dbReference>
<dbReference type="InterPro" id="IPR018973">
    <property type="entry name" value="MZB"/>
</dbReference>
<protein>
    <submittedName>
        <fullName evidence="6">DEAD/DEAH box helicase</fullName>
    </submittedName>
</protein>
<dbReference type="GO" id="GO:0004386">
    <property type="term" value="F:helicase activity"/>
    <property type="evidence" value="ECO:0007669"/>
    <property type="project" value="UniProtKB-KW"/>
</dbReference>
<keyword evidence="7" id="KW-1185">Reference proteome</keyword>
<dbReference type="InterPro" id="IPR011545">
    <property type="entry name" value="DEAD/DEAH_box_helicase_dom"/>
</dbReference>
<reference evidence="7" key="1">
    <citation type="journal article" date="2019" name="Int. J. Syst. Evol. Microbiol.">
        <title>The Global Catalogue of Microorganisms (GCM) 10K type strain sequencing project: providing services to taxonomists for standard genome sequencing and annotation.</title>
        <authorList>
            <consortium name="The Broad Institute Genomics Platform"/>
            <consortium name="The Broad Institute Genome Sequencing Center for Infectious Disease"/>
            <person name="Wu L."/>
            <person name="Ma J."/>
        </authorList>
    </citation>
    <scope>NUCLEOTIDE SEQUENCE [LARGE SCALE GENOMIC DNA]</scope>
    <source>
        <strain evidence="7">JCM 16702</strain>
    </source>
</reference>
<feature type="domain" description="Helicase ATP-binding" evidence="4">
    <location>
        <begin position="100"/>
        <end position="312"/>
    </location>
</feature>
<evidence type="ECO:0000313" key="7">
    <source>
        <dbReference type="Proteomes" id="UP001500683"/>
    </source>
</evidence>
<dbReference type="InterPro" id="IPR014001">
    <property type="entry name" value="Helicase_ATP-bd"/>
</dbReference>
<dbReference type="PROSITE" id="PS51192">
    <property type="entry name" value="HELICASE_ATP_BIND_1"/>
    <property type="match status" value="1"/>
</dbReference>
<gene>
    <name evidence="6" type="ORF">GCM10022214_44940</name>
</gene>
<evidence type="ECO:0000256" key="2">
    <source>
        <dbReference type="ARBA" id="ARBA00022840"/>
    </source>
</evidence>
<evidence type="ECO:0000259" key="5">
    <source>
        <dbReference type="PROSITE" id="PS51194"/>
    </source>
</evidence>
<dbReference type="CDD" id="cd17923">
    <property type="entry name" value="DEXHc_Hrq1-like"/>
    <property type="match status" value="1"/>
</dbReference>
<dbReference type="PANTHER" id="PTHR47957:SF3">
    <property type="entry name" value="ATP-DEPENDENT HELICASE HRQ1"/>
    <property type="match status" value="1"/>
</dbReference>
<dbReference type="Gene3D" id="3.40.50.300">
    <property type="entry name" value="P-loop containing nucleotide triphosphate hydrolases"/>
    <property type="match status" value="2"/>
</dbReference>
<dbReference type="Proteomes" id="UP001500683">
    <property type="component" value="Unassembled WGS sequence"/>
</dbReference>
<accession>A0ABP7W4Y4</accession>
<dbReference type="InterPro" id="IPR027417">
    <property type="entry name" value="P-loop_NTPase"/>
</dbReference>
<keyword evidence="2" id="KW-0067">ATP-binding</keyword>
<proteinExistence type="predicted"/>
<evidence type="ECO:0000256" key="3">
    <source>
        <dbReference type="SAM" id="MobiDB-lite"/>
    </source>
</evidence>
<keyword evidence="1" id="KW-0547">Nucleotide-binding</keyword>
<feature type="region of interest" description="Disordered" evidence="3">
    <location>
        <begin position="1547"/>
        <end position="1567"/>
    </location>
</feature>
<keyword evidence="6" id="KW-0347">Helicase</keyword>
<dbReference type="PANTHER" id="PTHR47957">
    <property type="entry name" value="ATP-DEPENDENT HELICASE HRQ1"/>
    <property type="match status" value="1"/>
</dbReference>
<dbReference type="InterPro" id="IPR001650">
    <property type="entry name" value="Helicase_C-like"/>
</dbReference>
<evidence type="ECO:0000259" key="4">
    <source>
        <dbReference type="PROSITE" id="PS51192"/>
    </source>
</evidence>
<feature type="domain" description="Helicase C-terminal" evidence="5">
    <location>
        <begin position="896"/>
        <end position="1051"/>
    </location>
</feature>